<feature type="transmembrane region" description="Helical" evidence="8">
    <location>
        <begin position="135"/>
        <end position="156"/>
    </location>
</feature>
<evidence type="ECO:0000256" key="8">
    <source>
        <dbReference type="RuleBase" id="RU363041"/>
    </source>
</evidence>
<dbReference type="PANTHER" id="PTHR30269:SF37">
    <property type="entry name" value="MEMBRANE TRANSPORTER PROTEIN"/>
    <property type="match status" value="1"/>
</dbReference>
<dbReference type="Pfam" id="PF01925">
    <property type="entry name" value="TauE"/>
    <property type="match status" value="1"/>
</dbReference>
<sequence length="255" mass="27243">MIAIPDLLLPEGMTDLVFLALISTSFLGSLITVAFGIGGGGLLLAVMATLVPVSALIPTHGVIQVASNLGRAAMTFRYIFWPALPMFTLGSLVGALAGGAVVVNLPAAWVQIGIGAFVMWSVLGRPPRGVRDWPLLVGAVSSFLTMFFGATGLFVATYTKSQELPRHAHVATHAMLMTVQHGVKSVTFGLLGFAFAEWWPFIVAMMLAGFAGTTVGLQLLHRIDDRRFRYALDTVLLLLSARLIYAGVTDLWSGR</sequence>
<evidence type="ECO:0000256" key="7">
    <source>
        <dbReference type="ARBA" id="ARBA00023136"/>
    </source>
</evidence>
<evidence type="ECO:0000256" key="3">
    <source>
        <dbReference type="ARBA" id="ARBA00022448"/>
    </source>
</evidence>
<evidence type="ECO:0000256" key="5">
    <source>
        <dbReference type="ARBA" id="ARBA00022692"/>
    </source>
</evidence>
<keyword evidence="7 8" id="KW-0472">Membrane</keyword>
<keyword evidence="3" id="KW-0813">Transport</keyword>
<evidence type="ECO:0000256" key="2">
    <source>
        <dbReference type="ARBA" id="ARBA00009142"/>
    </source>
</evidence>
<evidence type="ECO:0000313" key="9">
    <source>
        <dbReference type="EMBL" id="MEN9060835.1"/>
    </source>
</evidence>
<keyword evidence="5 8" id="KW-0812">Transmembrane</keyword>
<dbReference type="Proteomes" id="UP001428774">
    <property type="component" value="Unassembled WGS sequence"/>
</dbReference>
<organism evidence="9 10">
    <name type="scientific">Ponticoccus litoralis</name>
    <dbReference type="NCBI Taxonomy" id="422297"/>
    <lineage>
        <taxon>Bacteria</taxon>
        <taxon>Pseudomonadati</taxon>
        <taxon>Pseudomonadota</taxon>
        <taxon>Alphaproteobacteria</taxon>
        <taxon>Rhodobacterales</taxon>
        <taxon>Roseobacteraceae</taxon>
        <taxon>Ponticoccus</taxon>
    </lineage>
</organism>
<feature type="transmembrane region" description="Helical" evidence="8">
    <location>
        <begin position="78"/>
        <end position="101"/>
    </location>
</feature>
<comment type="subcellular location">
    <subcellularLocation>
        <location evidence="1 8">Cell membrane</location>
        <topology evidence="1 8">Multi-pass membrane protein</topology>
    </subcellularLocation>
</comment>
<dbReference type="AlphaFoldDB" id="A0AAW9SKS3"/>
<dbReference type="PANTHER" id="PTHR30269">
    <property type="entry name" value="TRANSMEMBRANE PROTEIN YFCA"/>
    <property type="match status" value="1"/>
</dbReference>
<comment type="caution">
    <text evidence="9">The sequence shown here is derived from an EMBL/GenBank/DDBJ whole genome shotgun (WGS) entry which is preliminary data.</text>
</comment>
<evidence type="ECO:0000313" key="10">
    <source>
        <dbReference type="Proteomes" id="UP001428774"/>
    </source>
</evidence>
<evidence type="ECO:0000256" key="1">
    <source>
        <dbReference type="ARBA" id="ARBA00004651"/>
    </source>
</evidence>
<feature type="transmembrane region" description="Helical" evidence="8">
    <location>
        <begin position="16"/>
        <end position="37"/>
    </location>
</feature>
<keyword evidence="6 8" id="KW-1133">Transmembrane helix</keyword>
<comment type="similarity">
    <text evidence="2 8">Belongs to the 4-toluene sulfonate uptake permease (TSUP) (TC 2.A.102) family.</text>
</comment>
<evidence type="ECO:0000256" key="6">
    <source>
        <dbReference type="ARBA" id="ARBA00022989"/>
    </source>
</evidence>
<reference evidence="9 10" key="1">
    <citation type="submission" date="2024-05" db="EMBL/GenBank/DDBJ databases">
        <title>Genome sequence of Ponticoccus litoralis KCCM 90028.</title>
        <authorList>
            <person name="Kim J.M."/>
            <person name="Lee J.K."/>
            <person name="Choi B.J."/>
            <person name="Bayburt H."/>
            <person name="Baek J.H."/>
            <person name="Jeon C.O."/>
        </authorList>
    </citation>
    <scope>NUCLEOTIDE SEQUENCE [LARGE SCALE GENOMIC DNA]</scope>
    <source>
        <strain evidence="9 10">KCCM 90028</strain>
    </source>
</reference>
<evidence type="ECO:0000256" key="4">
    <source>
        <dbReference type="ARBA" id="ARBA00022475"/>
    </source>
</evidence>
<accession>A0AAW9SKS3</accession>
<feature type="transmembrane region" description="Helical" evidence="8">
    <location>
        <begin position="107"/>
        <end position="123"/>
    </location>
</feature>
<protein>
    <recommendedName>
        <fullName evidence="8">Probable membrane transporter protein</fullName>
    </recommendedName>
</protein>
<proteinExistence type="inferred from homology"/>
<dbReference type="RefSeq" id="WP_347165972.1">
    <property type="nucleotide sequence ID" value="NZ_JBDNCH010000002.1"/>
</dbReference>
<name>A0AAW9SKS3_9RHOB</name>
<dbReference type="EMBL" id="JBDNCH010000002">
    <property type="protein sequence ID" value="MEN9060835.1"/>
    <property type="molecule type" value="Genomic_DNA"/>
</dbReference>
<dbReference type="InterPro" id="IPR002781">
    <property type="entry name" value="TM_pro_TauE-like"/>
</dbReference>
<dbReference type="InterPro" id="IPR052017">
    <property type="entry name" value="TSUP"/>
</dbReference>
<dbReference type="GO" id="GO:0005886">
    <property type="term" value="C:plasma membrane"/>
    <property type="evidence" value="ECO:0007669"/>
    <property type="project" value="UniProtKB-SubCell"/>
</dbReference>
<feature type="transmembrane region" description="Helical" evidence="8">
    <location>
        <begin position="198"/>
        <end position="218"/>
    </location>
</feature>
<keyword evidence="10" id="KW-1185">Reference proteome</keyword>
<gene>
    <name evidence="9" type="ORF">ABFB10_07050</name>
</gene>
<keyword evidence="4 8" id="KW-1003">Cell membrane</keyword>
<feature type="transmembrane region" description="Helical" evidence="8">
    <location>
        <begin position="43"/>
        <end position="66"/>
    </location>
</feature>